<accession>A0A6V7X1G2</accession>
<sequence length="174" mass="20679">MEEAKVAEIKDRVRHLSYRRREMKFLDNEEEQLKENLYISFMRFHERRHSFGTRRIHENFLKEKDAFVSSLITNVIKDLLFSELKNPVSKYWDEIDYKFAIYACNEYDSFYNMSPRDTPSSYIIMNDITTRMESKMNIDDEAGPSTPATLTMSEENLGMNENSEEMLPSEDIRG</sequence>
<proteinExistence type="predicted"/>
<gene>
    <name evidence="2" type="ORF">MENT_LOCUS46044</name>
</gene>
<protein>
    <submittedName>
        <fullName evidence="2">Uncharacterized protein</fullName>
    </submittedName>
</protein>
<feature type="region of interest" description="Disordered" evidence="1">
    <location>
        <begin position="138"/>
        <end position="174"/>
    </location>
</feature>
<evidence type="ECO:0000313" key="2">
    <source>
        <dbReference type="EMBL" id="CAD2193114.1"/>
    </source>
</evidence>
<reference evidence="2 3" key="1">
    <citation type="submission" date="2020-08" db="EMBL/GenBank/DDBJ databases">
        <authorList>
            <person name="Koutsovoulos G."/>
            <person name="Danchin GJ E."/>
        </authorList>
    </citation>
    <scope>NUCLEOTIDE SEQUENCE [LARGE SCALE GENOMIC DNA]</scope>
</reference>
<evidence type="ECO:0000313" key="3">
    <source>
        <dbReference type="Proteomes" id="UP000580250"/>
    </source>
</evidence>
<dbReference type="AlphaFoldDB" id="A0A6V7X1G2"/>
<comment type="caution">
    <text evidence="2">The sequence shown here is derived from an EMBL/GenBank/DDBJ whole genome shotgun (WGS) entry which is preliminary data.</text>
</comment>
<name>A0A6V7X1G2_MELEN</name>
<dbReference type="EMBL" id="CAJEWN010001005">
    <property type="protein sequence ID" value="CAD2193114.1"/>
    <property type="molecule type" value="Genomic_DNA"/>
</dbReference>
<organism evidence="2 3">
    <name type="scientific">Meloidogyne enterolobii</name>
    <name type="common">Root-knot nematode worm</name>
    <name type="synonym">Meloidogyne mayaguensis</name>
    <dbReference type="NCBI Taxonomy" id="390850"/>
    <lineage>
        <taxon>Eukaryota</taxon>
        <taxon>Metazoa</taxon>
        <taxon>Ecdysozoa</taxon>
        <taxon>Nematoda</taxon>
        <taxon>Chromadorea</taxon>
        <taxon>Rhabditida</taxon>
        <taxon>Tylenchina</taxon>
        <taxon>Tylenchomorpha</taxon>
        <taxon>Tylenchoidea</taxon>
        <taxon>Meloidogynidae</taxon>
        <taxon>Meloidogyninae</taxon>
        <taxon>Meloidogyne</taxon>
    </lineage>
</organism>
<evidence type="ECO:0000256" key="1">
    <source>
        <dbReference type="SAM" id="MobiDB-lite"/>
    </source>
</evidence>
<dbReference type="Proteomes" id="UP000580250">
    <property type="component" value="Unassembled WGS sequence"/>
</dbReference>